<sequence length="65" mass="7104">MIGVITGGDQAFICLNAPAARSQKGKGQAPPAMQHMRNWRVALSVTRPGRYFDSSIERNIQAVFS</sequence>
<dbReference type="EMBL" id="LJQU01000418">
    <property type="protein sequence ID" value="KPX89886.1"/>
    <property type="molecule type" value="Genomic_DNA"/>
</dbReference>
<gene>
    <name evidence="1" type="ORF">ALO63_101512</name>
</gene>
<protein>
    <submittedName>
        <fullName evidence="1">Uncharacterized protein</fullName>
    </submittedName>
</protein>
<proteinExistence type="predicted"/>
<name>A0A0P9UMJ6_PSEA0</name>
<comment type="caution">
    <text evidence="1">The sequence shown here is derived from an EMBL/GenBank/DDBJ whole genome shotgun (WGS) entry which is preliminary data.</text>
</comment>
<reference evidence="1 2" key="1">
    <citation type="submission" date="2015-09" db="EMBL/GenBank/DDBJ databases">
        <title>Genome announcement of multiple Pseudomonas syringae strains.</title>
        <authorList>
            <person name="Thakur S."/>
            <person name="Wang P.W."/>
            <person name="Gong Y."/>
            <person name="Weir B.S."/>
            <person name="Guttman D.S."/>
        </authorList>
    </citation>
    <scope>NUCLEOTIDE SEQUENCE [LARGE SCALE GENOMIC DNA]</scope>
    <source>
        <strain evidence="1 2">ICMP4331</strain>
    </source>
</reference>
<dbReference type="AlphaFoldDB" id="A0A0P9UMJ6"/>
<evidence type="ECO:0000313" key="2">
    <source>
        <dbReference type="Proteomes" id="UP000050420"/>
    </source>
</evidence>
<evidence type="ECO:0000313" key="1">
    <source>
        <dbReference type="EMBL" id="KPX89886.1"/>
    </source>
</evidence>
<dbReference type="Proteomes" id="UP000050420">
    <property type="component" value="Unassembled WGS sequence"/>
</dbReference>
<organism evidence="1 2">
    <name type="scientific">Pseudomonas amygdali pv. mori</name>
    <dbReference type="NCBI Taxonomy" id="34065"/>
    <lineage>
        <taxon>Bacteria</taxon>
        <taxon>Pseudomonadati</taxon>
        <taxon>Pseudomonadota</taxon>
        <taxon>Gammaproteobacteria</taxon>
        <taxon>Pseudomonadales</taxon>
        <taxon>Pseudomonadaceae</taxon>
        <taxon>Pseudomonas</taxon>
        <taxon>Pseudomonas amygdali</taxon>
    </lineage>
</organism>
<accession>A0A0P9UMJ6</accession>